<gene>
    <name evidence="5" type="ORF">AL072_30025</name>
</gene>
<evidence type="ECO:0000313" key="6">
    <source>
        <dbReference type="Proteomes" id="UP000069935"/>
    </source>
</evidence>
<dbReference type="InterPro" id="IPR038137">
    <property type="entry name" value="Excisionase-like_sf"/>
</dbReference>
<evidence type="ECO:0000259" key="4">
    <source>
        <dbReference type="Pfam" id="PF07825"/>
    </source>
</evidence>
<dbReference type="Pfam" id="PF07825">
    <property type="entry name" value="Exc"/>
    <property type="match status" value="1"/>
</dbReference>
<feature type="compositionally biased region" description="Basic and acidic residues" evidence="3">
    <location>
        <begin position="72"/>
        <end position="87"/>
    </location>
</feature>
<dbReference type="Gene3D" id="1.10.1660.20">
    <property type="match status" value="1"/>
</dbReference>
<dbReference type="EMBL" id="CP012406">
    <property type="protein sequence ID" value="ALG75177.1"/>
    <property type="molecule type" value="Genomic_DNA"/>
</dbReference>
<sequence length="87" mass="9915">MSKLLTLEQWARETYGDHSPGIDTLRRWARESRIFPPAEKHGRTFFVQPTAIYIDPTKPIARSAPAKPRRGSLAEKILEERGRGKTA</sequence>
<keyword evidence="1" id="KW-0238">DNA-binding</keyword>
<feature type="domain" description="Excisionase-like" evidence="4">
    <location>
        <begin position="5"/>
        <end position="59"/>
    </location>
</feature>
<dbReference type="SUPFAM" id="SSF46955">
    <property type="entry name" value="Putative DNA-binding domain"/>
    <property type="match status" value="1"/>
</dbReference>
<dbReference type="RefSeq" id="WP_045585126.1">
    <property type="nucleotide sequence ID" value="NZ_CP012406.1"/>
</dbReference>
<dbReference type="GO" id="GO:0003677">
    <property type="term" value="F:DNA binding"/>
    <property type="evidence" value="ECO:0007669"/>
    <property type="project" value="UniProtKB-KW"/>
</dbReference>
<name>A0AAC8W540_9PROT</name>
<feature type="region of interest" description="Disordered" evidence="3">
    <location>
        <begin position="61"/>
        <end position="87"/>
    </location>
</feature>
<dbReference type="Proteomes" id="UP000069935">
    <property type="component" value="Chromosome 6"/>
</dbReference>
<evidence type="ECO:0000256" key="2">
    <source>
        <dbReference type="ARBA" id="ARBA00023172"/>
    </source>
</evidence>
<dbReference type="InterPro" id="IPR012884">
    <property type="entry name" value="Excisionase-like"/>
</dbReference>
<organism evidence="5 6">
    <name type="scientific">Azospirillum thiophilum</name>
    <dbReference type="NCBI Taxonomy" id="528244"/>
    <lineage>
        <taxon>Bacteria</taxon>
        <taxon>Pseudomonadati</taxon>
        <taxon>Pseudomonadota</taxon>
        <taxon>Alphaproteobacteria</taxon>
        <taxon>Rhodospirillales</taxon>
        <taxon>Azospirillaceae</taxon>
        <taxon>Azospirillum</taxon>
    </lineage>
</organism>
<proteinExistence type="predicted"/>
<evidence type="ECO:0000313" key="5">
    <source>
        <dbReference type="EMBL" id="ALG75177.1"/>
    </source>
</evidence>
<dbReference type="InterPro" id="IPR009061">
    <property type="entry name" value="DNA-bd_dom_put_sf"/>
</dbReference>
<keyword evidence="2" id="KW-0233">DNA recombination</keyword>
<accession>A0AAC8W540</accession>
<keyword evidence="6" id="KW-1185">Reference proteome</keyword>
<protein>
    <recommendedName>
        <fullName evidence="4">Excisionase-like domain-containing protein</fullName>
    </recommendedName>
</protein>
<reference evidence="5 6" key="2">
    <citation type="journal article" date="2016" name="Genome Announc.">
        <title>Complete Genome Sequence of a Strain of Azospirillum thiophilum Isolated from a Sulfide Spring.</title>
        <authorList>
            <person name="Fomenkov A."/>
            <person name="Vincze T."/>
            <person name="Grabovich M."/>
            <person name="Anton B.P."/>
            <person name="Dubinina G."/>
            <person name="Orlova M."/>
            <person name="Belousova E."/>
            <person name="Roberts R.J."/>
        </authorList>
    </citation>
    <scope>NUCLEOTIDE SEQUENCE [LARGE SCALE GENOMIC DNA]</scope>
    <source>
        <strain evidence="5 6">BV-S</strain>
    </source>
</reference>
<dbReference type="GO" id="GO:0006310">
    <property type="term" value="P:DNA recombination"/>
    <property type="evidence" value="ECO:0007669"/>
    <property type="project" value="UniProtKB-KW"/>
</dbReference>
<reference evidence="6" key="1">
    <citation type="submission" date="2015-08" db="EMBL/GenBank/DDBJ databases">
        <title>Complete Genome Sequence of Azospirillum thiophilum BV-S.</title>
        <authorList>
            <person name="Fomenkov A."/>
            <person name="Vincze T."/>
            <person name="Grabovich M."/>
            <person name="Dubinina G."/>
            <person name="Orlova M."/>
            <person name="Belousova E."/>
            <person name="Roberts R.J."/>
        </authorList>
    </citation>
    <scope>NUCLEOTIDE SEQUENCE [LARGE SCALE GENOMIC DNA]</scope>
    <source>
        <strain evidence="6">BV-S</strain>
    </source>
</reference>
<dbReference type="AlphaFoldDB" id="A0AAC8W540"/>
<dbReference type="KEGG" id="ati:AL072_30025"/>
<evidence type="ECO:0000256" key="3">
    <source>
        <dbReference type="SAM" id="MobiDB-lite"/>
    </source>
</evidence>
<evidence type="ECO:0000256" key="1">
    <source>
        <dbReference type="ARBA" id="ARBA00023125"/>
    </source>
</evidence>